<dbReference type="EMBL" id="JAACNO010002805">
    <property type="protein sequence ID" value="KAF4130747.1"/>
    <property type="molecule type" value="Genomic_DNA"/>
</dbReference>
<evidence type="ECO:0000313" key="4">
    <source>
        <dbReference type="Proteomes" id="UP000704712"/>
    </source>
</evidence>
<reference evidence="3" key="1">
    <citation type="submission" date="2020-03" db="EMBL/GenBank/DDBJ databases">
        <title>Hybrid Assembly of Korean Phytophthora infestans isolates.</title>
        <authorList>
            <person name="Prokchorchik M."/>
            <person name="Lee Y."/>
            <person name="Seo J."/>
            <person name="Cho J.-H."/>
            <person name="Park Y.-E."/>
            <person name="Jang D.-C."/>
            <person name="Im J.-S."/>
            <person name="Choi J.-G."/>
            <person name="Park H.-J."/>
            <person name="Lee G.-B."/>
            <person name="Lee Y.-G."/>
            <person name="Hong S.-Y."/>
            <person name="Cho K."/>
            <person name="Sohn K.H."/>
        </authorList>
    </citation>
    <scope>NUCLEOTIDE SEQUENCE</scope>
    <source>
        <strain evidence="3">KR_2_A2</strain>
    </source>
</reference>
<keyword evidence="2" id="KW-0812">Transmembrane</keyword>
<evidence type="ECO:0000256" key="1">
    <source>
        <dbReference type="SAM" id="MobiDB-lite"/>
    </source>
</evidence>
<keyword evidence="2" id="KW-1133">Transmembrane helix</keyword>
<dbReference type="AlphaFoldDB" id="A0A8S9TUR8"/>
<comment type="caution">
    <text evidence="3">The sequence shown here is derived from an EMBL/GenBank/DDBJ whole genome shotgun (WGS) entry which is preliminary data.</text>
</comment>
<name>A0A8S9TUR8_PHYIN</name>
<feature type="transmembrane region" description="Helical" evidence="2">
    <location>
        <begin position="159"/>
        <end position="178"/>
    </location>
</feature>
<feature type="region of interest" description="Disordered" evidence="1">
    <location>
        <begin position="367"/>
        <end position="386"/>
    </location>
</feature>
<organism evidence="3 4">
    <name type="scientific">Phytophthora infestans</name>
    <name type="common">Potato late blight agent</name>
    <name type="synonym">Botrytis infestans</name>
    <dbReference type="NCBI Taxonomy" id="4787"/>
    <lineage>
        <taxon>Eukaryota</taxon>
        <taxon>Sar</taxon>
        <taxon>Stramenopiles</taxon>
        <taxon>Oomycota</taxon>
        <taxon>Peronosporomycetes</taxon>
        <taxon>Peronosporales</taxon>
        <taxon>Peronosporaceae</taxon>
        <taxon>Phytophthora</taxon>
    </lineage>
</organism>
<feature type="transmembrane region" description="Helical" evidence="2">
    <location>
        <begin position="129"/>
        <end position="153"/>
    </location>
</feature>
<feature type="transmembrane region" description="Helical" evidence="2">
    <location>
        <begin position="530"/>
        <end position="552"/>
    </location>
</feature>
<evidence type="ECO:0000256" key="2">
    <source>
        <dbReference type="SAM" id="Phobius"/>
    </source>
</evidence>
<protein>
    <recommendedName>
        <fullName evidence="5">Transmembrane protein</fullName>
    </recommendedName>
</protein>
<feature type="transmembrane region" description="Helical" evidence="2">
    <location>
        <begin position="279"/>
        <end position="300"/>
    </location>
</feature>
<sequence>MASRGRAASSRAKQQQPHRFSRLRHKLTATWQRCRISQRSEYSVERLLAFRDYHRSTSTTRVILVCVLAPIPALLVALAIDCIPLRPPSEGWRANYAVWIRLCTAMFFEALGVVLQVREVIMTGTISNIQASFIALGTAVTCVLATIAVAEVWKFPIPFGYVLMTNVYVIILFVWMILGIGPRVLASSTVLRQQIKAQLFIIANQGVVVVCYPVFSAVFERLSATQQGFFVFLMPIIKFCTKKNIANAAKNSHEYVGPMVVFSVDLFNVYYVAMCMQTAKSLATTLVIIATDSVLIVLALRTIYRRVNRVDASDTSGDDSHLQALLGLVRKVFQETTFTRDSMQRIRLLAPFPLRISDESSACMKALSKTARPTNNSRMSTKSSGRTGQSMTTIAVLPKHHQVAPLKTTMSSVAKFNNVLISKAREEVVRDALQSLFHSEYILLAEYIELMVPMLYSLYLVVLFHLPVSAYYPHTASMTAHELQGAVITILVYAAIEFVSFTALLILLWRKFGFSPLYQLAFVLETQGPALQGYLFVWTITILHLTLAHYGVDFSIRLT</sequence>
<feature type="transmembrane region" description="Helical" evidence="2">
    <location>
        <begin position="98"/>
        <end position="117"/>
    </location>
</feature>
<feature type="transmembrane region" description="Helical" evidence="2">
    <location>
        <begin position="447"/>
        <end position="466"/>
    </location>
</feature>
<feature type="transmembrane region" description="Helical" evidence="2">
    <location>
        <begin position="62"/>
        <end position="86"/>
    </location>
</feature>
<accession>A0A8S9TUR8</accession>
<proteinExistence type="predicted"/>
<evidence type="ECO:0000313" key="3">
    <source>
        <dbReference type="EMBL" id="KAF4130747.1"/>
    </source>
</evidence>
<feature type="transmembrane region" description="Helical" evidence="2">
    <location>
        <begin position="486"/>
        <end position="509"/>
    </location>
</feature>
<dbReference type="Proteomes" id="UP000704712">
    <property type="component" value="Unassembled WGS sequence"/>
</dbReference>
<feature type="compositionally biased region" description="Polar residues" evidence="1">
    <location>
        <begin position="371"/>
        <end position="386"/>
    </location>
</feature>
<keyword evidence="2" id="KW-0472">Membrane</keyword>
<feature type="transmembrane region" description="Helical" evidence="2">
    <location>
        <begin position="199"/>
        <end position="218"/>
    </location>
</feature>
<evidence type="ECO:0008006" key="5">
    <source>
        <dbReference type="Google" id="ProtNLM"/>
    </source>
</evidence>
<gene>
    <name evidence="3" type="ORF">GN958_ATG20052</name>
</gene>